<dbReference type="RefSeq" id="WP_176941969.1">
    <property type="nucleotide sequence ID" value="NZ_JABZEC010000001.1"/>
</dbReference>
<evidence type="ECO:0000313" key="1">
    <source>
        <dbReference type="EMBL" id="NVY95800.1"/>
    </source>
</evidence>
<sequence length="49" mass="5597">MDREAKDESIKSIKESSKNLGHIFKKEGKAYADLGKKVAQEFKDLKNKD</sequence>
<dbReference type="EMBL" id="JABZEC010000001">
    <property type="protein sequence ID" value="NVY95800.1"/>
    <property type="molecule type" value="Genomic_DNA"/>
</dbReference>
<gene>
    <name evidence="1" type="ORF">HU830_01070</name>
</gene>
<reference evidence="1 2" key="1">
    <citation type="submission" date="2020-06" db="EMBL/GenBank/DDBJ databases">
        <authorList>
            <person name="Kang J."/>
        </authorList>
    </citation>
    <scope>NUCLEOTIDE SEQUENCE [LARGE SCALE GENOMIC DNA]</scope>
    <source>
        <strain evidence="1 2">DCY120</strain>
    </source>
</reference>
<evidence type="ECO:0000313" key="2">
    <source>
        <dbReference type="Proteomes" id="UP000563523"/>
    </source>
</evidence>
<dbReference type="AlphaFoldDB" id="A0A850R0C3"/>
<accession>A0A850R0C3</accession>
<name>A0A850R0C3_9LACO</name>
<dbReference type="Proteomes" id="UP000563523">
    <property type="component" value="Unassembled WGS sequence"/>
</dbReference>
<proteinExistence type="predicted"/>
<protein>
    <submittedName>
        <fullName evidence="1">Uncharacterized protein</fullName>
    </submittedName>
</protein>
<organism evidence="1 2">
    <name type="scientific">Bombilactobacillus apium</name>
    <dbReference type="NCBI Taxonomy" id="2675299"/>
    <lineage>
        <taxon>Bacteria</taxon>
        <taxon>Bacillati</taxon>
        <taxon>Bacillota</taxon>
        <taxon>Bacilli</taxon>
        <taxon>Lactobacillales</taxon>
        <taxon>Lactobacillaceae</taxon>
        <taxon>Bombilactobacillus</taxon>
    </lineage>
</organism>
<keyword evidence="2" id="KW-1185">Reference proteome</keyword>
<comment type="caution">
    <text evidence="1">The sequence shown here is derived from an EMBL/GenBank/DDBJ whole genome shotgun (WGS) entry which is preliminary data.</text>
</comment>